<name>A0ABU1IG60_9BURK</name>
<keyword evidence="3" id="KW-1185">Reference proteome</keyword>
<organism evidence="2 3">
    <name type="scientific">Paracidovorax wautersii</name>
    <dbReference type="NCBI Taxonomy" id="1177982"/>
    <lineage>
        <taxon>Bacteria</taxon>
        <taxon>Pseudomonadati</taxon>
        <taxon>Pseudomonadota</taxon>
        <taxon>Betaproteobacteria</taxon>
        <taxon>Burkholderiales</taxon>
        <taxon>Comamonadaceae</taxon>
        <taxon>Paracidovorax</taxon>
    </lineage>
</organism>
<dbReference type="Proteomes" id="UP001267710">
    <property type="component" value="Unassembled WGS sequence"/>
</dbReference>
<gene>
    <name evidence="2" type="ORF">QE399_003898</name>
</gene>
<feature type="compositionally biased region" description="Basic and acidic residues" evidence="1">
    <location>
        <begin position="1"/>
        <end position="10"/>
    </location>
</feature>
<evidence type="ECO:0000256" key="1">
    <source>
        <dbReference type="SAM" id="MobiDB-lite"/>
    </source>
</evidence>
<sequence>MSDDPKKTGQDRQLISLEQPHEVRDWTASMKCSEEELRQAVKAVGHSANAVRAYLHGVKK</sequence>
<comment type="caution">
    <text evidence="2">The sequence shown here is derived from an EMBL/GenBank/DDBJ whole genome shotgun (WGS) entry which is preliminary data.</text>
</comment>
<dbReference type="EMBL" id="JAVIZX010000001">
    <property type="protein sequence ID" value="MDR6216209.1"/>
    <property type="molecule type" value="Genomic_DNA"/>
</dbReference>
<protein>
    <recommendedName>
        <fullName evidence="4">DUF3606 domain-containing protein</fullName>
    </recommendedName>
</protein>
<evidence type="ECO:0008006" key="4">
    <source>
        <dbReference type="Google" id="ProtNLM"/>
    </source>
</evidence>
<reference evidence="2 3" key="1">
    <citation type="submission" date="2023-08" db="EMBL/GenBank/DDBJ databases">
        <title>Functional and genomic diversity of the sorghum phyllosphere microbiome.</title>
        <authorList>
            <person name="Shade A."/>
        </authorList>
    </citation>
    <scope>NUCLEOTIDE SEQUENCE [LARGE SCALE GENOMIC DNA]</scope>
    <source>
        <strain evidence="2 3">SORGH_AS_0335</strain>
    </source>
</reference>
<dbReference type="RefSeq" id="WP_309831448.1">
    <property type="nucleotide sequence ID" value="NZ_JAVIZX010000001.1"/>
</dbReference>
<dbReference type="InterPro" id="IPR022037">
    <property type="entry name" value="DUF3606"/>
</dbReference>
<feature type="region of interest" description="Disordered" evidence="1">
    <location>
        <begin position="1"/>
        <end position="20"/>
    </location>
</feature>
<dbReference type="Pfam" id="PF12244">
    <property type="entry name" value="DUF3606"/>
    <property type="match status" value="1"/>
</dbReference>
<evidence type="ECO:0000313" key="3">
    <source>
        <dbReference type="Proteomes" id="UP001267710"/>
    </source>
</evidence>
<proteinExistence type="predicted"/>
<accession>A0ABU1IG60</accession>
<evidence type="ECO:0000313" key="2">
    <source>
        <dbReference type="EMBL" id="MDR6216209.1"/>
    </source>
</evidence>